<evidence type="ECO:0000313" key="1">
    <source>
        <dbReference type="EMBL" id="VDM60766.1"/>
    </source>
</evidence>
<dbReference type="AlphaFoldDB" id="A0A0R3PTP8"/>
<name>A0A0R3PTP8_ANGCS</name>
<sequence length="119" mass="12929">MKQIADALDDSGFRAETVSLRSLSLKSQTAYVNDEHCFMMSVVMPTIAPSQLSSIDDQLSTPCIGPLSDGNFTGTRPDMSMDTTKQDAIGPRSFVVMLTTSCDTVRSRNQFSASARTHT</sequence>
<reference evidence="1 2" key="2">
    <citation type="submission" date="2018-11" db="EMBL/GenBank/DDBJ databases">
        <authorList>
            <consortium name="Pathogen Informatics"/>
        </authorList>
    </citation>
    <scope>NUCLEOTIDE SEQUENCE [LARGE SCALE GENOMIC DNA]</scope>
    <source>
        <strain evidence="1 2">Costa Rica</strain>
    </source>
</reference>
<organism evidence="3">
    <name type="scientific">Angiostrongylus costaricensis</name>
    <name type="common">Nematode worm</name>
    <dbReference type="NCBI Taxonomy" id="334426"/>
    <lineage>
        <taxon>Eukaryota</taxon>
        <taxon>Metazoa</taxon>
        <taxon>Ecdysozoa</taxon>
        <taxon>Nematoda</taxon>
        <taxon>Chromadorea</taxon>
        <taxon>Rhabditida</taxon>
        <taxon>Rhabditina</taxon>
        <taxon>Rhabditomorpha</taxon>
        <taxon>Strongyloidea</taxon>
        <taxon>Metastrongylidae</taxon>
        <taxon>Angiostrongylus</taxon>
    </lineage>
</organism>
<dbReference type="WBParaSite" id="ACOC_0000918001-mRNA-1">
    <property type="protein sequence ID" value="ACOC_0000918001-mRNA-1"/>
    <property type="gene ID" value="ACOC_0000918001"/>
</dbReference>
<evidence type="ECO:0000313" key="2">
    <source>
        <dbReference type="Proteomes" id="UP000267027"/>
    </source>
</evidence>
<dbReference type="Proteomes" id="UP000267027">
    <property type="component" value="Unassembled WGS sequence"/>
</dbReference>
<evidence type="ECO:0000313" key="3">
    <source>
        <dbReference type="WBParaSite" id="ACOC_0000918001-mRNA-1"/>
    </source>
</evidence>
<keyword evidence="2" id="KW-1185">Reference proteome</keyword>
<gene>
    <name evidence="1" type="ORF">ACOC_LOCUS9181</name>
</gene>
<protein>
    <submittedName>
        <fullName evidence="3">Transcriptional regulator</fullName>
    </submittedName>
</protein>
<dbReference type="EMBL" id="UYYA01004258">
    <property type="protein sequence ID" value="VDM60766.1"/>
    <property type="molecule type" value="Genomic_DNA"/>
</dbReference>
<proteinExistence type="predicted"/>
<accession>A0A0R3PTP8</accession>
<reference evidence="3" key="1">
    <citation type="submission" date="2017-02" db="UniProtKB">
        <authorList>
            <consortium name="WormBaseParasite"/>
        </authorList>
    </citation>
    <scope>IDENTIFICATION</scope>
</reference>